<sequence>MPCVSLFGLSRITLSPARSFDAIVIHLPPRISRTSTLDFLFRSAHEKVGSPNGAFEILNARRSF</sequence>
<dbReference type="Proteomes" id="UP000294360">
    <property type="component" value="Chromosome"/>
</dbReference>
<dbReference type="AlphaFoldDB" id="A0A4U8YZJ5"/>
<evidence type="ECO:0000313" key="1">
    <source>
        <dbReference type="EMBL" id="VFU08621.1"/>
    </source>
</evidence>
<protein>
    <submittedName>
        <fullName evidence="1">Uncharacterized protein</fullName>
    </submittedName>
</protein>
<name>A0A4U8YZJ5_METTU</name>
<reference evidence="1 2" key="1">
    <citation type="submission" date="2019-03" db="EMBL/GenBank/DDBJ databases">
        <authorList>
            <person name="Kox A.R. M."/>
        </authorList>
    </citation>
    <scope>NUCLEOTIDE SEQUENCE [LARGE SCALE GENOMIC DNA]</scope>
    <source>
        <strain evidence="1">MTUNDRAET4 annotated genome</strain>
    </source>
</reference>
<accession>A0A4U8YZJ5</accession>
<evidence type="ECO:0000313" key="2">
    <source>
        <dbReference type="Proteomes" id="UP000294360"/>
    </source>
</evidence>
<proteinExistence type="predicted"/>
<dbReference type="EMBL" id="LR536450">
    <property type="protein sequence ID" value="VFU08621.1"/>
    <property type="molecule type" value="Genomic_DNA"/>
</dbReference>
<dbReference type="KEGG" id="mtun:MTUNDRAET4_1728"/>
<organism evidence="1 2">
    <name type="scientific">Methylocella tundrae</name>
    <dbReference type="NCBI Taxonomy" id="227605"/>
    <lineage>
        <taxon>Bacteria</taxon>
        <taxon>Pseudomonadati</taxon>
        <taxon>Pseudomonadota</taxon>
        <taxon>Alphaproteobacteria</taxon>
        <taxon>Hyphomicrobiales</taxon>
        <taxon>Beijerinckiaceae</taxon>
        <taxon>Methylocella</taxon>
    </lineage>
</organism>
<gene>
    <name evidence="1" type="ORF">MTUNDRAET4_1728</name>
</gene>